<keyword evidence="1" id="KW-0472">Membrane</keyword>
<dbReference type="Proteomes" id="UP001055940">
    <property type="component" value="Chromosome"/>
</dbReference>
<evidence type="ECO:0000313" key="3">
    <source>
        <dbReference type="Proteomes" id="UP001055940"/>
    </source>
</evidence>
<sequence>MGVSGAIDHLWTQPILGIVLNAFNRLVVQNVAVLQESALLVNLGLGACGIVLVIAVESLASSR</sequence>
<accession>A0ABY5DCI4</accession>
<evidence type="ECO:0000313" key="2">
    <source>
        <dbReference type="EMBL" id="USY20771.1"/>
    </source>
</evidence>
<feature type="transmembrane region" description="Helical" evidence="1">
    <location>
        <begin position="39"/>
        <end position="60"/>
    </location>
</feature>
<dbReference type="RefSeq" id="WP_254419801.1">
    <property type="nucleotide sequence ID" value="NZ_BAAAJB010000049.1"/>
</dbReference>
<keyword evidence="3" id="KW-1185">Reference proteome</keyword>
<organism evidence="2 3">
    <name type="scientific">Nocardiopsis exhalans</name>
    <dbReference type="NCBI Taxonomy" id="163604"/>
    <lineage>
        <taxon>Bacteria</taxon>
        <taxon>Bacillati</taxon>
        <taxon>Actinomycetota</taxon>
        <taxon>Actinomycetes</taxon>
        <taxon>Streptosporangiales</taxon>
        <taxon>Nocardiopsidaceae</taxon>
        <taxon>Nocardiopsis</taxon>
    </lineage>
</organism>
<name>A0ABY5DCI4_9ACTN</name>
<proteinExistence type="predicted"/>
<protein>
    <submittedName>
        <fullName evidence="2">Uncharacterized protein</fullName>
    </submittedName>
</protein>
<evidence type="ECO:0000256" key="1">
    <source>
        <dbReference type="SAM" id="Phobius"/>
    </source>
</evidence>
<keyword evidence="1" id="KW-1133">Transmembrane helix</keyword>
<dbReference type="EMBL" id="CP099837">
    <property type="protein sequence ID" value="USY20771.1"/>
    <property type="molecule type" value="Genomic_DNA"/>
</dbReference>
<keyword evidence="1" id="KW-0812">Transmembrane</keyword>
<reference evidence="2" key="1">
    <citation type="submission" date="2022-06" db="EMBL/GenBank/DDBJ databases">
        <authorList>
            <person name="Ping M."/>
        </authorList>
    </citation>
    <scope>NUCLEOTIDE SEQUENCE</scope>
    <source>
        <strain evidence="2">JCM11759T</strain>
    </source>
</reference>
<gene>
    <name evidence="2" type="ORF">NE857_03710</name>
</gene>